<keyword evidence="4" id="KW-1185">Reference proteome</keyword>
<dbReference type="EMBL" id="CAMGZC010001060">
    <property type="protein sequence ID" value="CAI0651351.1"/>
    <property type="molecule type" value="Genomic_DNA"/>
</dbReference>
<dbReference type="Proteomes" id="UP001152533">
    <property type="component" value="Unassembled WGS sequence"/>
</dbReference>
<name>A0A9W4S1P6_9PEZI</name>
<protein>
    <submittedName>
        <fullName evidence="3">Uncharacterized protein</fullName>
    </submittedName>
</protein>
<organism evidence="3 4">
    <name type="scientific">Colletotrichum noveboracense</name>
    <dbReference type="NCBI Taxonomy" id="2664923"/>
    <lineage>
        <taxon>Eukaryota</taxon>
        <taxon>Fungi</taxon>
        <taxon>Dikarya</taxon>
        <taxon>Ascomycota</taxon>
        <taxon>Pezizomycotina</taxon>
        <taxon>Sordariomycetes</taxon>
        <taxon>Hypocreomycetidae</taxon>
        <taxon>Glomerellales</taxon>
        <taxon>Glomerellaceae</taxon>
        <taxon>Colletotrichum</taxon>
        <taxon>Colletotrichum gloeosporioides species complex</taxon>
    </lineage>
</organism>
<keyword evidence="2" id="KW-1133">Transmembrane helix</keyword>
<feature type="compositionally biased region" description="Low complexity" evidence="1">
    <location>
        <begin position="199"/>
        <end position="213"/>
    </location>
</feature>
<feature type="non-terminal residue" evidence="3">
    <location>
        <position position="1"/>
    </location>
</feature>
<feature type="transmembrane region" description="Helical" evidence="2">
    <location>
        <begin position="20"/>
        <end position="37"/>
    </location>
</feature>
<evidence type="ECO:0000313" key="3">
    <source>
        <dbReference type="EMBL" id="CAI0651351.1"/>
    </source>
</evidence>
<feature type="compositionally biased region" description="Gly residues" evidence="1">
    <location>
        <begin position="156"/>
        <end position="173"/>
    </location>
</feature>
<feature type="compositionally biased region" description="Pro residues" evidence="1">
    <location>
        <begin position="184"/>
        <end position="198"/>
    </location>
</feature>
<evidence type="ECO:0000313" key="4">
    <source>
        <dbReference type="Proteomes" id="UP001152533"/>
    </source>
</evidence>
<comment type="caution">
    <text evidence="3">The sequence shown here is derived from an EMBL/GenBank/DDBJ whole genome shotgun (WGS) entry which is preliminary data.</text>
</comment>
<accession>A0A9W4S1P6</accession>
<keyword evidence="2" id="KW-0472">Membrane</keyword>
<reference evidence="3" key="1">
    <citation type="submission" date="2022-08" db="EMBL/GenBank/DDBJ databases">
        <authorList>
            <person name="Giroux E."/>
            <person name="Giroux E."/>
        </authorList>
    </citation>
    <scope>NUCLEOTIDE SEQUENCE</scope>
    <source>
        <strain evidence="3">H1091258</strain>
    </source>
</reference>
<evidence type="ECO:0000256" key="1">
    <source>
        <dbReference type="SAM" id="MobiDB-lite"/>
    </source>
</evidence>
<proteinExistence type="predicted"/>
<keyword evidence="2" id="KW-0812">Transmembrane</keyword>
<feature type="region of interest" description="Disordered" evidence="1">
    <location>
        <begin position="156"/>
        <end position="217"/>
    </location>
</feature>
<sequence>VVHVLKLAYLKQEKLFEQVLEYSLVFIFIIIFLQQFYRIIIITLKLHPHFLILFVIIFLPLVDVNFVVFHEFEHPFGKQFRPAIVQQYAIKISYHLRPVTNYRSTQTSFSITFSSGVSYSMSYSTAPPMTDANGNQYEPVVPIAVPAAGGGAAVPPVGGGGGGGGGGAGGGGADDTTTTSNLPSSPPLNEPSAPPSGAPPTSASPSSSQEPSSTFAVIDTTSSPLVVITFEPTTTTSIVEVVTEPAASTTTLAAPVPCYNYEWKSYGWCCPGPDSPCENSLGTCYFDGSGATNVLPNTAACPPAPDARH</sequence>
<evidence type="ECO:0000256" key="2">
    <source>
        <dbReference type="SAM" id="Phobius"/>
    </source>
</evidence>
<feature type="transmembrane region" description="Helical" evidence="2">
    <location>
        <begin position="49"/>
        <end position="69"/>
    </location>
</feature>
<gene>
    <name evidence="3" type="ORF">CGXH109_LOCUS105531</name>
</gene>
<dbReference type="AlphaFoldDB" id="A0A9W4S1P6"/>